<evidence type="ECO:0000313" key="2">
    <source>
        <dbReference type="EMBL" id="OHE91089.1"/>
    </source>
</evidence>
<organism evidence="2 3">
    <name type="scientific">Colletotrichum orchidophilum</name>
    <dbReference type="NCBI Taxonomy" id="1209926"/>
    <lineage>
        <taxon>Eukaryota</taxon>
        <taxon>Fungi</taxon>
        <taxon>Dikarya</taxon>
        <taxon>Ascomycota</taxon>
        <taxon>Pezizomycotina</taxon>
        <taxon>Sordariomycetes</taxon>
        <taxon>Hypocreomycetidae</taxon>
        <taxon>Glomerellales</taxon>
        <taxon>Glomerellaceae</taxon>
        <taxon>Colletotrichum</taxon>
    </lineage>
</organism>
<protein>
    <submittedName>
        <fullName evidence="2">Uncharacterized protein</fullName>
    </submittedName>
</protein>
<gene>
    <name evidence="2" type="ORF">CORC01_13608</name>
</gene>
<accession>A0A1G4APK0</accession>
<evidence type="ECO:0000256" key="1">
    <source>
        <dbReference type="SAM" id="Phobius"/>
    </source>
</evidence>
<dbReference type="AlphaFoldDB" id="A0A1G4APK0"/>
<dbReference type="Proteomes" id="UP000176998">
    <property type="component" value="Unassembled WGS sequence"/>
</dbReference>
<proteinExistence type="predicted"/>
<dbReference type="EMBL" id="MJBS01000202">
    <property type="protein sequence ID" value="OHE91089.1"/>
    <property type="molecule type" value="Genomic_DNA"/>
</dbReference>
<keyword evidence="1" id="KW-0472">Membrane</keyword>
<evidence type="ECO:0000313" key="3">
    <source>
        <dbReference type="Proteomes" id="UP000176998"/>
    </source>
</evidence>
<dbReference type="GeneID" id="34566734"/>
<dbReference type="RefSeq" id="XP_022468263.1">
    <property type="nucleotide sequence ID" value="XM_022625224.1"/>
</dbReference>
<comment type="caution">
    <text evidence="2">The sequence shown here is derived from an EMBL/GenBank/DDBJ whole genome shotgun (WGS) entry which is preliminary data.</text>
</comment>
<keyword evidence="1" id="KW-1133">Transmembrane helix</keyword>
<keyword evidence="3" id="KW-1185">Reference proteome</keyword>
<reference evidence="2 3" key="1">
    <citation type="submission" date="2016-09" db="EMBL/GenBank/DDBJ databases">
        <authorList>
            <person name="Capua I."/>
            <person name="De Benedictis P."/>
            <person name="Joannis T."/>
            <person name="Lombin L.H."/>
            <person name="Cattoli G."/>
        </authorList>
    </citation>
    <scope>NUCLEOTIDE SEQUENCE [LARGE SCALE GENOMIC DNA]</scope>
    <source>
        <strain evidence="2 3">IMI 309357</strain>
    </source>
</reference>
<feature type="transmembrane region" description="Helical" evidence="1">
    <location>
        <begin position="20"/>
        <end position="45"/>
    </location>
</feature>
<sequence length="99" mass="10778">MCFVERRFVPLSSGAEANGLLLLLCLASRLAAAWWFYCLVACICASHFFSSFSSRSVAELEPWLILAFAYWPEVVLTSVNVCPAVGIPAGRHVDIPANG</sequence>
<name>A0A1G4APK0_9PEZI</name>
<keyword evidence="1" id="KW-0812">Transmembrane</keyword>